<evidence type="ECO:0000313" key="2">
    <source>
        <dbReference type="EMBL" id="KAB8304155.1"/>
    </source>
</evidence>
<comment type="caution">
    <text evidence="2">The sequence shown here is derived from an EMBL/GenBank/DDBJ whole genome shotgun (WGS) entry which is preliminary data.</text>
</comment>
<accession>A0A5N6KKD9</accession>
<organism evidence="2 3">
    <name type="scientific">Monilinia laxa</name>
    <name type="common">Brown rot fungus</name>
    <name type="synonym">Sclerotinia laxa</name>
    <dbReference type="NCBI Taxonomy" id="61186"/>
    <lineage>
        <taxon>Eukaryota</taxon>
        <taxon>Fungi</taxon>
        <taxon>Dikarya</taxon>
        <taxon>Ascomycota</taxon>
        <taxon>Pezizomycotina</taxon>
        <taxon>Leotiomycetes</taxon>
        <taxon>Helotiales</taxon>
        <taxon>Sclerotiniaceae</taxon>
        <taxon>Monilinia</taxon>
    </lineage>
</organism>
<keyword evidence="3" id="KW-1185">Reference proteome</keyword>
<reference evidence="2 3" key="1">
    <citation type="submission" date="2019-06" db="EMBL/GenBank/DDBJ databases">
        <title>Genome Sequence of the Brown Rot Fungal Pathogen Monilinia laxa.</title>
        <authorList>
            <person name="De Miccolis Angelini R.M."/>
            <person name="Landi L."/>
            <person name="Abate D."/>
            <person name="Pollastro S."/>
            <person name="Romanazzi G."/>
            <person name="Faretra F."/>
        </authorList>
    </citation>
    <scope>NUCLEOTIDE SEQUENCE [LARGE SCALE GENOMIC DNA]</scope>
    <source>
        <strain evidence="2 3">Mlax316</strain>
    </source>
</reference>
<dbReference type="OrthoDB" id="3529151at2759"/>
<name>A0A5N6KKD9_MONLA</name>
<evidence type="ECO:0000256" key="1">
    <source>
        <dbReference type="SAM" id="Coils"/>
    </source>
</evidence>
<keyword evidence="1" id="KW-0175">Coiled coil</keyword>
<sequence length="444" mass="50842">MEYETPDDLGIYHEEYLKGAMGVIGGLLGEIQYELERLLNEDFKSIKNPDEHDAYKKGKEDARIKYEGLQSNYQKLRDQLEAFIREKGQASDNDTLNQAVLRLHRANLRIQQLEADFKRLQTETRINQAQANPLPQNLPILTNELTKLRRQNTELRGGIDASEKRLEEANARVVRFRRMIQVPSSKSHLDIFWVQGFDQIEVEVTEIIFRCLVLTERPKVIEGRRPNQRDRSLSNLWNMNLSQAELRNRVTAAIFEFLNAEILLKPAFDLDHIDDHVTIEPGLVAFEKRIEGLPQDNHGDITEWRRITSKCAQQIAKRGTGKKIDALFLDLRQFLEPLRGSKADIQLDQDYANRILQLCNDTFSLSQLMRAEPVTEFEIMIPAVGSVITQQENNQDMVASYAEEVGFAANLAGTIAYTRFGGLVKINKSIRIVLRKASVIVKGV</sequence>
<proteinExistence type="predicted"/>
<evidence type="ECO:0000313" key="3">
    <source>
        <dbReference type="Proteomes" id="UP000326757"/>
    </source>
</evidence>
<dbReference type="Proteomes" id="UP000326757">
    <property type="component" value="Unassembled WGS sequence"/>
</dbReference>
<protein>
    <submittedName>
        <fullName evidence="2">Uncharacterized protein</fullName>
    </submittedName>
</protein>
<dbReference type="EMBL" id="VIGI01000001">
    <property type="protein sequence ID" value="KAB8304155.1"/>
    <property type="molecule type" value="Genomic_DNA"/>
</dbReference>
<gene>
    <name evidence="2" type="ORF">EYC80_003574</name>
</gene>
<dbReference type="AlphaFoldDB" id="A0A5N6KKD9"/>
<feature type="coiled-coil region" evidence="1">
    <location>
        <begin position="59"/>
        <end position="179"/>
    </location>
</feature>